<evidence type="ECO:0000313" key="2">
    <source>
        <dbReference type="Proteomes" id="UP000050349"/>
    </source>
</evidence>
<dbReference type="Proteomes" id="UP000050349">
    <property type="component" value="Unassembled WGS sequence"/>
</dbReference>
<sequence>MDENKTPNNAVPLMSREFLSADDAARYAHEQVGQRRDRKFVAMIFKRGAQRFVVTEPVEAGDNLLETQLFAVDGRGRPVYPANHQLDSWFYSHQALSTLDAAQIQRLKWSRMDATVSLQMFSVHELFHIVASGDPAYLSGAEDSLLWFEEDNAGWQSLLQRLGTPANPGALAQGLEQGSILPVEFVREVAQAGTLRIVVDNAPWGYRGKVTGQWSPLPTLGERPVPQQVAYSAIFSSVDEAARDRFSRMTGQTDQEQTWFGFILKQQGKEEYVATELVVVNGVRDKLFSRHSLFPYTSDITDQVAPESFKRHSYFYSRQRVTHTRPNREWLARHFIVPRDLFIAVYDSRRPLVVEGPGVIPTYIGTQDGALLKYTLRTSSKLFDNGTPNMGLDDVQSNLVNGKLSPSDFVKVVANSGALSVLHTNAVWDREGPVDTNWRPALNLERCQLSATFATADDAVLSARSQIPADTDRVYGGLVLKRPDGLFVATQPVIALHEDFAVEWILPDVSIGAGLFPAGCSIVGRYRSRQSRTVPVILEEKQRQLYLNMLSVKVVYTAFKRGGRYLDEYLFGPDGSVIRYRCGTWRQLHADLANALNGFGNLPHDLDAEWIRKRIHEGDLSPVDWIDSLARNGYLQVVVGSPAWGVPRTVDRLGAALVEPGTHSYTKASSEPRYSPMFAQESAAARFAHEQAGERAVPGFGFILHNERLGTYHSTLPVAVQDSALAYDRVFPEGQLPSGYIVSSVYLCAARQEKDAGDDEFGSFFFSPMAVHQVLARARISNDYRPIYFSCADGALLQFEKVYYTPGVPPDAASQSASARSTFGSLEQAHADLRNIRLRTFTLGDYIQRMVKAGRLEVLVSSDCWAKGYVARYWQPRHPGMSEQELWSWKPELPMGPIFHHPDDAASYIQRRAGSAYTQTTTYESAIVAKPDTYSYCGLEPLPQTDDSLAGLGRIFRTLTDPDTNRRNEVPRFAPGYKLMASHQLYLSGVSAQAADEEHVYSSFTSPMLMQRHTHALKAKGFNISAYYYSTPHGALIKYVLENTPSEKQLLLTRQVDLVDGRWETKLSMADFISKLAEIGELRVLQAAAFWNRTGRLGQNWKVVRLQSPLAPVRFQRDEL</sequence>
<gene>
    <name evidence="1" type="ORF">AN403_3201</name>
</gene>
<protein>
    <recommendedName>
        <fullName evidence="3">DUF4329 domain-containing protein</fullName>
    </recommendedName>
</protein>
<evidence type="ECO:0008006" key="3">
    <source>
        <dbReference type="Google" id="ProtNLM"/>
    </source>
</evidence>
<dbReference type="PATRIC" id="fig|294.162.peg.2677"/>
<dbReference type="OrthoDB" id="7029244at2"/>
<evidence type="ECO:0000313" key="1">
    <source>
        <dbReference type="EMBL" id="KPU59665.1"/>
    </source>
</evidence>
<reference evidence="1 2" key="1">
    <citation type="submission" date="2015-09" db="EMBL/GenBank/DDBJ databases">
        <authorList>
            <consortium name="Swine Surveillance"/>
        </authorList>
    </citation>
    <scope>NUCLEOTIDE SEQUENCE [LARGE SCALE GENOMIC DNA]</scope>
    <source>
        <strain evidence="1 2">S613</strain>
    </source>
</reference>
<dbReference type="RefSeq" id="WP_057397794.1">
    <property type="nucleotide sequence ID" value="NZ_LJXB01000075.1"/>
</dbReference>
<dbReference type="AlphaFoldDB" id="A0A0N8NXA6"/>
<accession>A0A0N8NXA6</accession>
<name>A0A0N8NXA6_PSEFL</name>
<organism evidence="1 2">
    <name type="scientific">Pseudomonas fluorescens</name>
    <dbReference type="NCBI Taxonomy" id="294"/>
    <lineage>
        <taxon>Bacteria</taxon>
        <taxon>Pseudomonadati</taxon>
        <taxon>Pseudomonadota</taxon>
        <taxon>Gammaproteobacteria</taxon>
        <taxon>Pseudomonadales</taxon>
        <taxon>Pseudomonadaceae</taxon>
        <taxon>Pseudomonas</taxon>
    </lineage>
</organism>
<comment type="caution">
    <text evidence="1">The sequence shown here is derived from an EMBL/GenBank/DDBJ whole genome shotgun (WGS) entry which is preliminary data.</text>
</comment>
<proteinExistence type="predicted"/>
<dbReference type="EMBL" id="LJXB01000075">
    <property type="protein sequence ID" value="KPU59665.1"/>
    <property type="molecule type" value="Genomic_DNA"/>
</dbReference>